<comment type="caution">
    <text evidence="1">The sequence shown here is derived from an EMBL/GenBank/DDBJ whole genome shotgun (WGS) entry which is preliminary data.</text>
</comment>
<accession>A0A0V1B4F7</accession>
<evidence type="ECO:0000313" key="2">
    <source>
        <dbReference type="Proteomes" id="UP000054776"/>
    </source>
</evidence>
<dbReference type="EMBL" id="JYDH01000108">
    <property type="protein sequence ID" value="KRY31924.1"/>
    <property type="molecule type" value="Genomic_DNA"/>
</dbReference>
<keyword evidence="2" id="KW-1185">Reference proteome</keyword>
<reference evidence="1 2" key="1">
    <citation type="submission" date="2015-01" db="EMBL/GenBank/DDBJ databases">
        <title>Evolution of Trichinella species and genotypes.</title>
        <authorList>
            <person name="Korhonen P.K."/>
            <person name="Edoardo P."/>
            <person name="Giuseppe L.R."/>
            <person name="Gasser R.B."/>
        </authorList>
    </citation>
    <scope>NUCLEOTIDE SEQUENCE [LARGE SCALE GENOMIC DNA]</scope>
    <source>
        <strain evidence="1">ISS3</strain>
    </source>
</reference>
<sequence>MEIWKIALLPFPHNNQGFIRQRFEGAIAHAFLFLISVFAPIKNYPNHDVCVKCIFISKFLTRRNAGKLQFGLLVFMPLDKAS</sequence>
<proteinExistence type="predicted"/>
<dbReference type="InParanoid" id="A0A0V1B4F7"/>
<dbReference type="AlphaFoldDB" id="A0A0V1B4F7"/>
<protein>
    <submittedName>
        <fullName evidence="1">Uncharacterized protein</fullName>
    </submittedName>
</protein>
<dbReference type="Proteomes" id="UP000054776">
    <property type="component" value="Unassembled WGS sequence"/>
</dbReference>
<gene>
    <name evidence="1" type="ORF">T01_8232</name>
</gene>
<organism evidence="1 2">
    <name type="scientific">Trichinella spiralis</name>
    <name type="common">Trichina worm</name>
    <dbReference type="NCBI Taxonomy" id="6334"/>
    <lineage>
        <taxon>Eukaryota</taxon>
        <taxon>Metazoa</taxon>
        <taxon>Ecdysozoa</taxon>
        <taxon>Nematoda</taxon>
        <taxon>Enoplea</taxon>
        <taxon>Dorylaimia</taxon>
        <taxon>Trichinellida</taxon>
        <taxon>Trichinellidae</taxon>
        <taxon>Trichinella</taxon>
    </lineage>
</organism>
<name>A0A0V1B4F7_TRISP</name>
<evidence type="ECO:0000313" key="1">
    <source>
        <dbReference type="EMBL" id="KRY31924.1"/>
    </source>
</evidence>